<dbReference type="InterPro" id="IPR009057">
    <property type="entry name" value="Homeodomain-like_sf"/>
</dbReference>
<keyword evidence="3" id="KW-0804">Transcription</keyword>
<dbReference type="EMBL" id="BMIU01000021">
    <property type="protein sequence ID" value="GGF44712.1"/>
    <property type="molecule type" value="Genomic_DNA"/>
</dbReference>
<dbReference type="InterPro" id="IPR018060">
    <property type="entry name" value="HTH_AraC"/>
</dbReference>
<evidence type="ECO:0000313" key="5">
    <source>
        <dbReference type="EMBL" id="GGF44712.1"/>
    </source>
</evidence>
<keyword evidence="1" id="KW-0805">Transcription regulation</keyword>
<evidence type="ECO:0000313" key="6">
    <source>
        <dbReference type="Proteomes" id="UP000647339"/>
    </source>
</evidence>
<reference evidence="6" key="1">
    <citation type="journal article" date="2019" name="Int. J. Syst. Evol. Microbiol.">
        <title>The Global Catalogue of Microorganisms (GCM) 10K type strain sequencing project: providing services to taxonomists for standard genome sequencing and annotation.</title>
        <authorList>
            <consortium name="The Broad Institute Genomics Platform"/>
            <consortium name="The Broad Institute Genome Sequencing Center for Infectious Disease"/>
            <person name="Wu L."/>
            <person name="Ma J."/>
        </authorList>
    </citation>
    <scope>NUCLEOTIDE SEQUENCE [LARGE SCALE GENOMIC DNA]</scope>
    <source>
        <strain evidence="6">CGMCC 1.15407</strain>
    </source>
</reference>
<gene>
    <name evidence="5" type="ORF">GCM10011339_36520</name>
</gene>
<keyword evidence="2" id="KW-0238">DNA-binding</keyword>
<keyword evidence="6" id="KW-1185">Reference proteome</keyword>
<sequence>MNKVTIHIKNMVCHRCILAVKEILEDLQIEAQEVALGQVTLSDELGTEIRNKLAGQLKKIGFELLEEGRSSLISRIKTLIVEQIHYNKEPLKENFSTFLSDKLNHDYSYLSRFFSSVEGVTIEKFIALQKIEKVKELLFYDELTLSEIAFLMNYSSTAYLSTQFKKETGMTPTQFKSMHQPGHRDLDSI</sequence>
<dbReference type="PANTHER" id="PTHR43280:SF2">
    <property type="entry name" value="HTH-TYPE TRANSCRIPTIONAL REGULATOR EXSA"/>
    <property type="match status" value="1"/>
</dbReference>
<name>A0ABQ1V9N6_9BACT</name>
<evidence type="ECO:0000259" key="4">
    <source>
        <dbReference type="PROSITE" id="PS01124"/>
    </source>
</evidence>
<dbReference type="InterPro" id="IPR018062">
    <property type="entry name" value="HTH_AraC-typ_CS"/>
</dbReference>
<dbReference type="SMART" id="SM00342">
    <property type="entry name" value="HTH_ARAC"/>
    <property type="match status" value="1"/>
</dbReference>
<dbReference type="Proteomes" id="UP000647339">
    <property type="component" value="Unassembled WGS sequence"/>
</dbReference>
<proteinExistence type="predicted"/>
<feature type="domain" description="HTH araC/xylS-type" evidence="4">
    <location>
        <begin position="99"/>
        <end position="178"/>
    </location>
</feature>
<evidence type="ECO:0000256" key="2">
    <source>
        <dbReference type="ARBA" id="ARBA00023125"/>
    </source>
</evidence>
<evidence type="ECO:0000256" key="3">
    <source>
        <dbReference type="ARBA" id="ARBA00023163"/>
    </source>
</evidence>
<dbReference type="Gene3D" id="3.30.70.100">
    <property type="match status" value="1"/>
</dbReference>
<accession>A0ABQ1V9N6</accession>
<dbReference type="PANTHER" id="PTHR43280">
    <property type="entry name" value="ARAC-FAMILY TRANSCRIPTIONAL REGULATOR"/>
    <property type="match status" value="1"/>
</dbReference>
<evidence type="ECO:0000256" key="1">
    <source>
        <dbReference type="ARBA" id="ARBA00023015"/>
    </source>
</evidence>
<organism evidence="5 6">
    <name type="scientific">Echinicola rosea</name>
    <dbReference type="NCBI Taxonomy" id="1807691"/>
    <lineage>
        <taxon>Bacteria</taxon>
        <taxon>Pseudomonadati</taxon>
        <taxon>Bacteroidota</taxon>
        <taxon>Cytophagia</taxon>
        <taxon>Cytophagales</taxon>
        <taxon>Cyclobacteriaceae</taxon>
        <taxon>Echinicola</taxon>
    </lineage>
</organism>
<dbReference type="SUPFAM" id="SSF46689">
    <property type="entry name" value="Homeodomain-like"/>
    <property type="match status" value="1"/>
</dbReference>
<dbReference type="PROSITE" id="PS01124">
    <property type="entry name" value="HTH_ARAC_FAMILY_2"/>
    <property type="match status" value="1"/>
</dbReference>
<dbReference type="Gene3D" id="1.10.10.60">
    <property type="entry name" value="Homeodomain-like"/>
    <property type="match status" value="1"/>
</dbReference>
<protein>
    <recommendedName>
        <fullName evidence="4">HTH araC/xylS-type domain-containing protein</fullName>
    </recommendedName>
</protein>
<dbReference type="Pfam" id="PF12833">
    <property type="entry name" value="HTH_18"/>
    <property type="match status" value="1"/>
</dbReference>
<comment type="caution">
    <text evidence="5">The sequence shown here is derived from an EMBL/GenBank/DDBJ whole genome shotgun (WGS) entry which is preliminary data.</text>
</comment>
<dbReference type="PROSITE" id="PS00041">
    <property type="entry name" value="HTH_ARAC_FAMILY_1"/>
    <property type="match status" value="1"/>
</dbReference>
<dbReference type="RefSeq" id="WP_015267862.1">
    <property type="nucleotide sequence ID" value="NZ_BMIU01000021.1"/>
</dbReference>